<dbReference type="InterPro" id="IPR036420">
    <property type="entry name" value="BRCT_dom_sf"/>
</dbReference>
<dbReference type="EMBL" id="CP047226">
    <property type="protein sequence ID" value="QHG10357.1"/>
    <property type="molecule type" value="Genomic_DNA"/>
</dbReference>
<dbReference type="InterPro" id="IPR001357">
    <property type="entry name" value="BRCT_dom"/>
</dbReference>
<organism evidence="2">
    <name type="scientific">Faucicola osloensis</name>
    <name type="common">Moraxella osloensis</name>
    <dbReference type="NCBI Taxonomy" id="34062"/>
    <lineage>
        <taxon>Bacteria</taxon>
        <taxon>Pseudomonadati</taxon>
        <taxon>Pseudomonadota</taxon>
        <taxon>Gammaproteobacteria</taxon>
        <taxon>Moraxellales</taxon>
        <taxon>Moraxellaceae</taxon>
        <taxon>Faucicola</taxon>
    </lineage>
</organism>
<dbReference type="SUPFAM" id="SSF52113">
    <property type="entry name" value="BRCT domain"/>
    <property type="match status" value="1"/>
</dbReference>
<dbReference type="AlphaFoldDB" id="A0A6P1KK61"/>
<protein>
    <recommendedName>
        <fullName evidence="1">BRCT domain-containing protein</fullName>
    </recommendedName>
</protein>
<dbReference type="Gene3D" id="3.40.50.10190">
    <property type="entry name" value="BRCT domain"/>
    <property type="match status" value="1"/>
</dbReference>
<dbReference type="Pfam" id="PF00533">
    <property type="entry name" value="BRCT"/>
    <property type="match status" value="1"/>
</dbReference>
<proteinExistence type="predicted"/>
<dbReference type="InterPro" id="IPR016024">
    <property type="entry name" value="ARM-type_fold"/>
</dbReference>
<reference evidence="2" key="1">
    <citation type="journal article" date="2020" name="Microbiol. Resour. Announc.">
        <title>Complete Genome Sequence of Moraxella osloensis Strain YV1, Isolated from an Australian Wastewater Treatment Plant.</title>
        <authorList>
            <person name="Batinovic S."/>
            <person name="Rice D.T.F."/>
            <person name="Seviour R.J."/>
            <person name="Petrovski S."/>
        </authorList>
    </citation>
    <scope>NUCLEOTIDE SEQUENCE</scope>
    <source>
        <strain evidence="2">YV1</strain>
    </source>
</reference>
<feature type="domain" description="BRCT" evidence="1">
    <location>
        <begin position="651"/>
        <end position="702"/>
    </location>
</feature>
<sequence>MSYRFQQIQHAYQVQDPSLVDMLMALSQQPDPVLMTLIPEDELTFERFLSNIFSCEFRQKHPEVQFAERVAMIAKLEAEEGVYPLPDRFKIHIILRSLWEDKTDYSRAILLSVIDVLPLSYGVWKGFKYIFKEAEARHDYEMFARLAVRIDCERFDQSARAPVSMATKTYMILRAWRFLRNIGEQSGFLYPEVAAQVLACYPERMDVNSQSRNQSWVLNHICFHNSLHYGVNRFASSHRRKLFDEKGRAFAKTWQRDSEPLLRLMLTAKNEAVRKFATDSLKNDFKNELRNVSVATIQQLSTINQRSNAKDELIVWLISQSPNFEQSQFRSLGLHDVVLKLLFSKEPQAAKYAFDYAKSYALDLPLATLLLLADSPNSDARQFAIGQILSRDARRDIGLTGWGQLLDSPHHHEIASKQLLEHFNRRDFSHQWFSQRLLSQNIHSVNFAVKNLLDFYPADELTLDFFIGLTQNIDNNSTHAPTMTLALDGFKRLGLSLVPVEVWQQLLLHPLAQQQVKSWINADLIHPSTLPMDYWHALAFEPDWSHSEWVKSLMTPTVSNAQQWQRQLSFDQDLAQQVRAWLSDVRRFVPVNIGFDWLMKLANSDNSEARQFAIDRINKGFLPADFAPQASAPVEIVTTTDTNKPDITVDLAQQSFLFTGKMQSMTREIAEDMVKNANGKISGAVNNKLDFLVIGDDGSPLYGNGRKGSKQVKAEDLIAKGATLKIISETAFLQMLSGQTRAVDTDQTMAGAQCLWDMAVRDANSPMSELATTYLLHHHAELCLALTDRPVDPDAVIPNSFFNAERVVPLLSHGNSRLRQFALQLATYEFANWQLTPEQWVQIAESSHSDVQDFINQALLDKPSADNRRYHVSVDRLSVNMLYALLDSQKRLARQLGVTLLMRYPQFHEPQMLYRLTESTDREVRYAAVKMLWQHYRGRHLPLTWQPKAANAHIADSQAQENLAKIEIQKDKTLPASLEQLLLLLKRGLFELPSGRLSESAKPNDDNKTSQDKTGYTAKFYNGQRQQSSEQLQPAKPIAASRAKLALIETYRDVALEDVEFAKRVLPMLQKFTLSAGKMERHACLVAVTRIIATFPQLTETKTA</sequence>
<evidence type="ECO:0000313" key="2">
    <source>
        <dbReference type="EMBL" id="QHG10357.1"/>
    </source>
</evidence>
<name>A0A6P1KK61_FAUOS</name>
<dbReference type="CDD" id="cd17748">
    <property type="entry name" value="BRCT_DNA_ligase_like"/>
    <property type="match status" value="1"/>
</dbReference>
<gene>
    <name evidence="2" type="ORF">GSF12_11025</name>
</gene>
<accession>A0A6P1KK61</accession>
<evidence type="ECO:0000259" key="1">
    <source>
        <dbReference type="Pfam" id="PF00533"/>
    </source>
</evidence>
<dbReference type="SUPFAM" id="SSF48371">
    <property type="entry name" value="ARM repeat"/>
    <property type="match status" value="1"/>
</dbReference>